<dbReference type="PANTHER" id="PTHR31394">
    <property type="entry name" value="TRANSMEMBRANE PROTEIN 199"/>
    <property type="match status" value="1"/>
</dbReference>
<feature type="transmembrane region" description="Helical" evidence="7">
    <location>
        <begin position="190"/>
        <end position="211"/>
    </location>
</feature>
<evidence type="ECO:0000256" key="7">
    <source>
        <dbReference type="SAM" id="Phobius"/>
    </source>
</evidence>
<feature type="transmembrane region" description="Helical" evidence="7">
    <location>
        <begin position="162"/>
        <end position="184"/>
    </location>
</feature>
<evidence type="ECO:0000256" key="5">
    <source>
        <dbReference type="ARBA" id="ARBA00023136"/>
    </source>
</evidence>
<feature type="compositionally biased region" description="Basic residues" evidence="6">
    <location>
        <begin position="261"/>
        <end position="270"/>
    </location>
</feature>
<reference evidence="8 9" key="1">
    <citation type="journal article" date="2011" name="Cell">
        <title>Insight into structure and assembly of the nuclear pore complex by utilizing the genome of a eukaryotic thermophile.</title>
        <authorList>
            <person name="Amlacher S."/>
            <person name="Sarges P."/>
            <person name="Flemming D."/>
            <person name="van Noort V."/>
            <person name="Kunze R."/>
            <person name="Devos D.P."/>
            <person name="Arumugam M."/>
            <person name="Bork P."/>
            <person name="Hurt E."/>
        </authorList>
    </citation>
    <scope>NUCLEOTIDE SEQUENCE [LARGE SCALE GENOMIC DNA]</scope>
    <source>
        <strain evidence="9">DSM 1495 / CBS 144.50 / IMI 039719</strain>
    </source>
</reference>
<organism evidence="9">
    <name type="scientific">Chaetomium thermophilum (strain DSM 1495 / CBS 144.50 / IMI 039719)</name>
    <name type="common">Thermochaetoides thermophila</name>
    <dbReference type="NCBI Taxonomy" id="759272"/>
    <lineage>
        <taxon>Eukaryota</taxon>
        <taxon>Fungi</taxon>
        <taxon>Dikarya</taxon>
        <taxon>Ascomycota</taxon>
        <taxon>Pezizomycotina</taxon>
        <taxon>Sordariomycetes</taxon>
        <taxon>Sordariomycetidae</taxon>
        <taxon>Sordariales</taxon>
        <taxon>Chaetomiaceae</taxon>
        <taxon>Thermochaetoides</taxon>
    </lineage>
</organism>
<gene>
    <name evidence="8" type="ORF">CTHT_0016740</name>
</gene>
<dbReference type="GO" id="GO:0005789">
    <property type="term" value="C:endoplasmic reticulum membrane"/>
    <property type="evidence" value="ECO:0007669"/>
    <property type="project" value="UniProtKB-SubCell"/>
</dbReference>
<evidence type="ECO:0000313" key="8">
    <source>
        <dbReference type="EMBL" id="EGS22157.1"/>
    </source>
</evidence>
<evidence type="ECO:0000256" key="2">
    <source>
        <dbReference type="ARBA" id="ARBA00022692"/>
    </source>
</evidence>
<protein>
    <recommendedName>
        <fullName evidence="10">Endoplasmic reticulum-based factor for assembly of V-ATPase-domain-containing protein</fullName>
    </recommendedName>
</protein>
<proteinExistence type="predicted"/>
<dbReference type="STRING" id="759272.G0S2C4"/>
<name>G0S2C4_CHATD</name>
<dbReference type="KEGG" id="cthr:CTHT_0016740"/>
<keyword evidence="3" id="KW-0256">Endoplasmic reticulum</keyword>
<dbReference type="OrthoDB" id="19981at2759"/>
<dbReference type="HOGENOM" id="CLU_048316_0_0_1"/>
<dbReference type="Pfam" id="PF11712">
    <property type="entry name" value="Vma12"/>
    <property type="match status" value="1"/>
</dbReference>
<dbReference type="PANTHER" id="PTHR31394:SF1">
    <property type="entry name" value="TRANSMEMBRANE PROTEIN 199"/>
    <property type="match status" value="1"/>
</dbReference>
<dbReference type="Proteomes" id="UP000008066">
    <property type="component" value="Unassembled WGS sequence"/>
</dbReference>
<evidence type="ECO:0000256" key="3">
    <source>
        <dbReference type="ARBA" id="ARBA00022824"/>
    </source>
</evidence>
<evidence type="ECO:0008006" key="10">
    <source>
        <dbReference type="Google" id="ProtNLM"/>
    </source>
</evidence>
<dbReference type="InterPro" id="IPR021013">
    <property type="entry name" value="ATPase_Vma12"/>
</dbReference>
<dbReference type="eggNOG" id="ENOG502RXKD">
    <property type="taxonomic scope" value="Eukaryota"/>
</dbReference>
<evidence type="ECO:0000256" key="6">
    <source>
        <dbReference type="SAM" id="MobiDB-lite"/>
    </source>
</evidence>
<keyword evidence="5 7" id="KW-0472">Membrane</keyword>
<keyword evidence="9" id="KW-1185">Reference proteome</keyword>
<dbReference type="OMA" id="FSVYWAL"/>
<feature type="region of interest" description="Disordered" evidence="6">
    <location>
        <begin position="243"/>
        <end position="270"/>
    </location>
</feature>
<dbReference type="GO" id="GO:0070072">
    <property type="term" value="P:vacuolar proton-transporting V-type ATPase complex assembly"/>
    <property type="evidence" value="ECO:0007669"/>
    <property type="project" value="InterPro"/>
</dbReference>
<dbReference type="EMBL" id="GL988040">
    <property type="protein sequence ID" value="EGS22157.1"/>
    <property type="molecule type" value="Genomic_DNA"/>
</dbReference>
<keyword evidence="2 7" id="KW-0812">Transmembrane</keyword>
<feature type="compositionally biased region" description="Polar residues" evidence="6">
    <location>
        <begin position="248"/>
        <end position="259"/>
    </location>
</feature>
<evidence type="ECO:0000256" key="4">
    <source>
        <dbReference type="ARBA" id="ARBA00022989"/>
    </source>
</evidence>
<keyword evidence="4 7" id="KW-1133">Transmembrane helix</keyword>
<dbReference type="GeneID" id="18255712"/>
<evidence type="ECO:0000313" key="9">
    <source>
        <dbReference type="Proteomes" id="UP000008066"/>
    </source>
</evidence>
<comment type="subcellular location">
    <subcellularLocation>
        <location evidence="1">Endoplasmic reticulum membrane</location>
        <topology evidence="1">Multi-pass membrane protein</topology>
    </subcellularLocation>
</comment>
<evidence type="ECO:0000256" key="1">
    <source>
        <dbReference type="ARBA" id="ARBA00004477"/>
    </source>
</evidence>
<dbReference type="AlphaFoldDB" id="G0S2C4"/>
<sequence>MVLLTMTPSIVEGLQLLAQGIPEAELLLLCQQEPSLEQPAVGNPISHTQVSDIWRALKAAGHEGYTLESLLKGSQVYVPPPPPKPEPSEEYKALMARLRREQEEREYQQMINPQPRLESFSQRFPNAPALQQSFAAVNKPTRADDVGDDDVTFNDVHRQLMLILNFIVSIFGVAASLWILARWWSTPARLFLTLGGSILVGIAEVALYLGYIWHLGQEKKKEAKEKEVKEVVQTWTVGPHDADKLVEVSSSTKEPTETSALRRRKSKVNE</sequence>
<accession>G0S2C4</accession>
<dbReference type="RefSeq" id="XP_006692176.1">
    <property type="nucleotide sequence ID" value="XM_006692113.1"/>
</dbReference>